<dbReference type="InterPro" id="IPR058353">
    <property type="entry name" value="DUF8040"/>
</dbReference>
<evidence type="ECO:0000313" key="8">
    <source>
        <dbReference type="Proteomes" id="UP000828251"/>
    </source>
</evidence>
<evidence type="ECO:0000256" key="1">
    <source>
        <dbReference type="ARBA" id="ARBA00001968"/>
    </source>
</evidence>
<name>A0A9D3ULK4_9ROSI</name>
<dbReference type="InterPro" id="IPR024752">
    <property type="entry name" value="Myb/SANT-like_dom"/>
</dbReference>
<comment type="cofactor">
    <cofactor evidence="1">
        <name>a divalent metal cation</name>
        <dbReference type="ChEBI" id="CHEBI:60240"/>
    </cofactor>
</comment>
<sequence>MSTLAVEVSGEKVKAMWDKRLTEIFCDISIKEILKGNRPSTHFTKDGWLKIMSNFEKEAGKVFSQKQLKNRWDALKKEWKAWKKLKGQDTGLGWNPIKRTIDAPDDWWESRLKVVPEAQKFRTSGIDPEFEGKLDQMFMGIVATGDKAWAPSSGTLPCDFFEDVNNEILEENEEENVRNDVHILNDVHISNDVQIDGNGQKRKNPEISSSQFKTGRKKSSKQIGGAARLSSQIEKLCNAADNMSQATSSLTSVMDPYGIPQAVKVLDTMSEEVLEASPLHFFALRLLLNKDKRIMFLSINPKIRAFIVENYNSDESDDDREKKEILQRMECFNRLFVVASSSVQLYYEKYILKQPCMDSKQTGETWIREILDGHESRCMINFRMSKMVFTSLLRVLETRYNLQTSRNISSTKMLGIFLYILGTGAKVSQCRERFQRSGSTISRYFAIVLEKVSRMATDLIAPEDPFFSSIPEQIRNDSRYMPHFKDYIGAIDSTHIAAILSPNEQVPYIGRKGIPTQNVMAVCDFNMCFTFVMTGWEGSAHNTRIFLDAIRDPKYKFLHPPNGKYYLVDSGYPQMKGYLGPYKGQRYHLPDFRRGRPVSGKEEIFNHSHSSLRSVIERTFGVLKKKWVILRDMPSYSFEKQTMIVVATMTIHNFIRRHVGRNDVDFMEYEDINWAYENIIDSENAHGRESEDDDDDNNDGDDGDDDGESNNSGSFEMN</sequence>
<keyword evidence="8" id="KW-1185">Reference proteome</keyword>
<evidence type="ECO:0008006" key="9">
    <source>
        <dbReference type="Google" id="ProtNLM"/>
    </source>
</evidence>
<evidence type="ECO:0000259" key="6">
    <source>
        <dbReference type="Pfam" id="PF26138"/>
    </source>
</evidence>
<comment type="caution">
    <text evidence="7">The sequence shown here is derived from an EMBL/GenBank/DDBJ whole genome shotgun (WGS) entry which is preliminary data.</text>
</comment>
<feature type="domain" description="Myb/SANT-like" evidence="4">
    <location>
        <begin position="17"/>
        <end position="109"/>
    </location>
</feature>
<feature type="domain" description="DUF8040" evidence="6">
    <location>
        <begin position="359"/>
        <end position="453"/>
    </location>
</feature>
<dbReference type="PANTHER" id="PTHR31704:SF37">
    <property type="entry name" value="HEAT SHOCK PROTEIN"/>
    <property type="match status" value="1"/>
</dbReference>
<feature type="region of interest" description="Disordered" evidence="3">
    <location>
        <begin position="683"/>
        <end position="718"/>
    </location>
</feature>
<reference evidence="7 8" key="1">
    <citation type="journal article" date="2021" name="Plant Biotechnol. J.">
        <title>Multi-omics assisted identification of the key and species-specific regulatory components of drought-tolerant mechanisms in Gossypium stocksii.</title>
        <authorList>
            <person name="Yu D."/>
            <person name="Ke L."/>
            <person name="Zhang D."/>
            <person name="Wu Y."/>
            <person name="Sun Y."/>
            <person name="Mei J."/>
            <person name="Sun J."/>
            <person name="Sun Y."/>
        </authorList>
    </citation>
    <scope>NUCLEOTIDE SEQUENCE [LARGE SCALE GENOMIC DNA]</scope>
    <source>
        <strain evidence="8">cv. E1</strain>
        <tissue evidence="7">Leaf</tissue>
    </source>
</reference>
<dbReference type="PANTHER" id="PTHR31704">
    <property type="entry name" value="MYB/SANT-LIKE DNA-BINDING DOMAIN PROTEIN-RELATED"/>
    <property type="match status" value="1"/>
</dbReference>
<protein>
    <recommendedName>
        <fullName evidence="9">Myb/SANT-like domain-containing protein</fullName>
    </recommendedName>
</protein>
<keyword evidence="2" id="KW-0479">Metal-binding</keyword>
<dbReference type="Proteomes" id="UP000828251">
    <property type="component" value="Unassembled WGS sequence"/>
</dbReference>
<feature type="region of interest" description="Disordered" evidence="3">
    <location>
        <begin position="194"/>
        <end position="224"/>
    </location>
</feature>
<evidence type="ECO:0000259" key="5">
    <source>
        <dbReference type="Pfam" id="PF13359"/>
    </source>
</evidence>
<evidence type="ECO:0000256" key="3">
    <source>
        <dbReference type="SAM" id="MobiDB-lite"/>
    </source>
</evidence>
<dbReference type="InterPro" id="IPR027806">
    <property type="entry name" value="HARBI1_dom"/>
</dbReference>
<feature type="compositionally biased region" description="Low complexity" evidence="3">
    <location>
        <begin position="709"/>
        <end position="718"/>
    </location>
</feature>
<dbReference type="AlphaFoldDB" id="A0A9D3ULK4"/>
<proteinExistence type="predicted"/>
<dbReference type="Pfam" id="PF13359">
    <property type="entry name" value="DDE_Tnp_4"/>
    <property type="match status" value="1"/>
</dbReference>
<feature type="compositionally biased region" description="Acidic residues" evidence="3">
    <location>
        <begin position="690"/>
        <end position="708"/>
    </location>
</feature>
<dbReference type="Pfam" id="PF26138">
    <property type="entry name" value="DUF8040"/>
    <property type="match status" value="1"/>
</dbReference>
<evidence type="ECO:0000259" key="4">
    <source>
        <dbReference type="Pfam" id="PF12776"/>
    </source>
</evidence>
<dbReference type="EMBL" id="JAIQCV010000011">
    <property type="protein sequence ID" value="KAH1047411.1"/>
    <property type="molecule type" value="Genomic_DNA"/>
</dbReference>
<evidence type="ECO:0000256" key="2">
    <source>
        <dbReference type="ARBA" id="ARBA00022723"/>
    </source>
</evidence>
<gene>
    <name evidence="7" type="ORF">J1N35_038195</name>
</gene>
<dbReference type="OrthoDB" id="4955136at2759"/>
<dbReference type="GO" id="GO:0046872">
    <property type="term" value="F:metal ion binding"/>
    <property type="evidence" value="ECO:0007669"/>
    <property type="project" value="UniProtKB-KW"/>
</dbReference>
<accession>A0A9D3ULK4</accession>
<evidence type="ECO:0000313" key="7">
    <source>
        <dbReference type="EMBL" id="KAH1047411.1"/>
    </source>
</evidence>
<feature type="domain" description="DDE Tnp4" evidence="5">
    <location>
        <begin position="491"/>
        <end position="653"/>
    </location>
</feature>
<dbReference type="Pfam" id="PF12776">
    <property type="entry name" value="Myb_DNA-bind_3"/>
    <property type="match status" value="1"/>
</dbReference>
<organism evidence="7 8">
    <name type="scientific">Gossypium stocksii</name>
    <dbReference type="NCBI Taxonomy" id="47602"/>
    <lineage>
        <taxon>Eukaryota</taxon>
        <taxon>Viridiplantae</taxon>
        <taxon>Streptophyta</taxon>
        <taxon>Embryophyta</taxon>
        <taxon>Tracheophyta</taxon>
        <taxon>Spermatophyta</taxon>
        <taxon>Magnoliopsida</taxon>
        <taxon>eudicotyledons</taxon>
        <taxon>Gunneridae</taxon>
        <taxon>Pentapetalae</taxon>
        <taxon>rosids</taxon>
        <taxon>malvids</taxon>
        <taxon>Malvales</taxon>
        <taxon>Malvaceae</taxon>
        <taxon>Malvoideae</taxon>
        <taxon>Gossypium</taxon>
    </lineage>
</organism>